<dbReference type="FunFam" id="1.20.1250.20:FF:000144">
    <property type="entry name" value="Picot, isoform B"/>
    <property type="match status" value="1"/>
</dbReference>
<evidence type="ECO:0000256" key="5">
    <source>
        <dbReference type="ARBA" id="ARBA00022847"/>
    </source>
</evidence>
<name>A0ABD2WAN6_9HYME</name>
<dbReference type="GO" id="GO:0016020">
    <property type="term" value="C:membrane"/>
    <property type="evidence" value="ECO:0007669"/>
    <property type="project" value="UniProtKB-SubCell"/>
</dbReference>
<feature type="transmembrane region" description="Helical" evidence="12">
    <location>
        <begin position="329"/>
        <end position="351"/>
    </location>
</feature>
<dbReference type="PROSITE" id="PS50850">
    <property type="entry name" value="MFS"/>
    <property type="match status" value="1"/>
</dbReference>
<feature type="transmembrane region" description="Helical" evidence="12">
    <location>
        <begin position="388"/>
        <end position="414"/>
    </location>
</feature>
<evidence type="ECO:0000313" key="14">
    <source>
        <dbReference type="EMBL" id="KAL3390145.1"/>
    </source>
</evidence>
<keyword evidence="8 12" id="KW-0472">Membrane</keyword>
<reference evidence="14 15" key="1">
    <citation type="journal article" date="2024" name="bioRxiv">
        <title>A reference genome for Trichogramma kaykai: A tiny desert-dwelling parasitoid wasp with competing sex-ratio distorters.</title>
        <authorList>
            <person name="Culotta J."/>
            <person name="Lindsey A.R."/>
        </authorList>
    </citation>
    <scope>NUCLEOTIDE SEQUENCE [LARGE SCALE GENOMIC DNA]</scope>
    <source>
        <strain evidence="14 15">KSX58</strain>
    </source>
</reference>
<feature type="domain" description="Major facilitator superfamily (MFS) profile" evidence="13">
    <location>
        <begin position="23"/>
        <end position="449"/>
    </location>
</feature>
<dbReference type="GO" id="GO:0015293">
    <property type="term" value="F:symporter activity"/>
    <property type="evidence" value="ECO:0007669"/>
    <property type="project" value="UniProtKB-KW"/>
</dbReference>
<evidence type="ECO:0000256" key="3">
    <source>
        <dbReference type="ARBA" id="ARBA00022448"/>
    </source>
</evidence>
<gene>
    <name evidence="14" type="ORF">TKK_014957</name>
</gene>
<evidence type="ECO:0000313" key="15">
    <source>
        <dbReference type="Proteomes" id="UP001627154"/>
    </source>
</evidence>
<evidence type="ECO:0000256" key="12">
    <source>
        <dbReference type="SAM" id="Phobius"/>
    </source>
</evidence>
<keyword evidence="9" id="KW-0406">Ion transport</keyword>
<comment type="caution">
    <text evidence="14">The sequence shown here is derived from an EMBL/GenBank/DDBJ whole genome shotgun (WGS) entry which is preliminary data.</text>
</comment>
<evidence type="ECO:0000256" key="4">
    <source>
        <dbReference type="ARBA" id="ARBA00022692"/>
    </source>
</evidence>
<comment type="function">
    <text evidence="10">May be an inorganic phosphate cotransporter.</text>
</comment>
<dbReference type="Gene3D" id="1.20.1250.20">
    <property type="entry name" value="MFS general substrate transporter like domains"/>
    <property type="match status" value="2"/>
</dbReference>
<dbReference type="GO" id="GO:0006814">
    <property type="term" value="P:sodium ion transport"/>
    <property type="evidence" value="ECO:0007669"/>
    <property type="project" value="UniProtKB-KW"/>
</dbReference>
<feature type="transmembrane region" description="Helical" evidence="12">
    <location>
        <begin position="98"/>
        <end position="116"/>
    </location>
</feature>
<protein>
    <recommendedName>
        <fullName evidence="11">Putative inorganic phosphate cotransporter</fullName>
    </recommendedName>
</protein>
<dbReference type="EMBL" id="JBJJXI010000121">
    <property type="protein sequence ID" value="KAL3390145.1"/>
    <property type="molecule type" value="Genomic_DNA"/>
</dbReference>
<keyword evidence="6 12" id="KW-1133">Transmembrane helix</keyword>
<evidence type="ECO:0000256" key="9">
    <source>
        <dbReference type="ARBA" id="ARBA00023201"/>
    </source>
</evidence>
<feature type="transmembrane region" description="Helical" evidence="12">
    <location>
        <begin position="159"/>
        <end position="182"/>
    </location>
</feature>
<dbReference type="FunFam" id="1.20.1250.20:FF:000003">
    <property type="entry name" value="Solute carrier family 17 member 3"/>
    <property type="match status" value="1"/>
</dbReference>
<feature type="transmembrane region" description="Helical" evidence="12">
    <location>
        <begin position="297"/>
        <end position="317"/>
    </location>
</feature>
<dbReference type="InterPro" id="IPR036259">
    <property type="entry name" value="MFS_trans_sf"/>
</dbReference>
<dbReference type="Proteomes" id="UP001627154">
    <property type="component" value="Unassembled WGS sequence"/>
</dbReference>
<dbReference type="Pfam" id="PF07690">
    <property type="entry name" value="MFS_1"/>
    <property type="match status" value="1"/>
</dbReference>
<dbReference type="InterPro" id="IPR020846">
    <property type="entry name" value="MFS_dom"/>
</dbReference>
<dbReference type="AlphaFoldDB" id="A0ABD2WAN6"/>
<evidence type="ECO:0000256" key="11">
    <source>
        <dbReference type="ARBA" id="ARBA00068450"/>
    </source>
</evidence>
<comment type="similarity">
    <text evidence="2">Belongs to the major facilitator superfamily. Sodium/anion cotransporter family.</text>
</comment>
<dbReference type="PANTHER" id="PTHR11662">
    <property type="entry name" value="SOLUTE CARRIER FAMILY 17"/>
    <property type="match status" value="1"/>
</dbReference>
<dbReference type="InterPro" id="IPR011701">
    <property type="entry name" value="MFS"/>
</dbReference>
<evidence type="ECO:0000256" key="6">
    <source>
        <dbReference type="ARBA" id="ARBA00022989"/>
    </source>
</evidence>
<feature type="transmembrane region" description="Helical" evidence="12">
    <location>
        <begin position="357"/>
        <end position="376"/>
    </location>
</feature>
<evidence type="ECO:0000256" key="10">
    <source>
        <dbReference type="ARBA" id="ARBA00054632"/>
    </source>
</evidence>
<comment type="subcellular location">
    <subcellularLocation>
        <location evidence="1">Membrane</location>
        <topology evidence="1">Multi-pass membrane protein</topology>
    </subcellularLocation>
</comment>
<organism evidence="14 15">
    <name type="scientific">Trichogramma kaykai</name>
    <dbReference type="NCBI Taxonomy" id="54128"/>
    <lineage>
        <taxon>Eukaryota</taxon>
        <taxon>Metazoa</taxon>
        <taxon>Ecdysozoa</taxon>
        <taxon>Arthropoda</taxon>
        <taxon>Hexapoda</taxon>
        <taxon>Insecta</taxon>
        <taxon>Pterygota</taxon>
        <taxon>Neoptera</taxon>
        <taxon>Endopterygota</taxon>
        <taxon>Hymenoptera</taxon>
        <taxon>Apocrita</taxon>
        <taxon>Proctotrupomorpha</taxon>
        <taxon>Chalcidoidea</taxon>
        <taxon>Trichogrammatidae</taxon>
        <taxon>Trichogramma</taxon>
    </lineage>
</organism>
<feature type="transmembrane region" description="Helical" evidence="12">
    <location>
        <begin position="244"/>
        <end position="264"/>
    </location>
</feature>
<dbReference type="CDD" id="cd17318">
    <property type="entry name" value="MFS_SLC17"/>
    <property type="match status" value="1"/>
</dbReference>
<evidence type="ECO:0000256" key="8">
    <source>
        <dbReference type="ARBA" id="ARBA00023136"/>
    </source>
</evidence>
<feature type="transmembrane region" description="Helical" evidence="12">
    <location>
        <begin position="188"/>
        <end position="209"/>
    </location>
</feature>
<dbReference type="InterPro" id="IPR050382">
    <property type="entry name" value="MFS_Na/Anion_cotransporter"/>
</dbReference>
<evidence type="ECO:0000256" key="2">
    <source>
        <dbReference type="ARBA" id="ARBA00008586"/>
    </source>
</evidence>
<feature type="transmembrane region" description="Helical" evidence="12">
    <location>
        <begin position="24"/>
        <end position="47"/>
    </location>
</feature>
<keyword evidence="5" id="KW-0769">Symport</keyword>
<keyword evidence="7" id="KW-0915">Sodium</keyword>
<feature type="transmembrane region" description="Helical" evidence="12">
    <location>
        <begin position="426"/>
        <end position="444"/>
    </location>
</feature>
<dbReference type="SUPFAM" id="SSF103473">
    <property type="entry name" value="MFS general substrate transporter"/>
    <property type="match status" value="1"/>
</dbReference>
<evidence type="ECO:0000256" key="1">
    <source>
        <dbReference type="ARBA" id="ARBA00004141"/>
    </source>
</evidence>
<evidence type="ECO:0000259" key="13">
    <source>
        <dbReference type="PROSITE" id="PS50850"/>
    </source>
</evidence>
<keyword evidence="3" id="KW-0813">Transport</keyword>
<keyword evidence="9" id="KW-0739">Sodium transport</keyword>
<proteinExistence type="inferred from homology"/>
<dbReference type="PANTHER" id="PTHR11662:SF280">
    <property type="entry name" value="FI21844P1-RELATED"/>
    <property type="match status" value="1"/>
</dbReference>
<accession>A0ABD2WAN6</accession>
<keyword evidence="15" id="KW-1185">Reference proteome</keyword>
<sequence length="476" mass="51975">MEQTEREKNSNSSASTYGYRHVQVLMLAFGMAIGYTLRVSLSVALIAMKTANSNNRNIRVHDWSLAIHGLVQSSFYWGYVTMQLPSGYLANTFSAAKLLGVGMLACSALNLLMPIVADEFGYEAVLALRVLMGVAQSCLLPCCHAILSRWAPPQERSRLGSFVINAAQFGTFTSMPIAGLLANSTVGWPGIFYFFGALGLLWSLLFLFIGSDEPSKDSRVSDEEAYYINFSIFRTAGSSGKRSIPWAAIFTSLPVWALTIIHGGNNYGYYTLVTTMPSYMESVSGFDVEGSGVISGLPYFVMWLLGFPFGILSDLAVRKGLSTRFVRNLNNTIGMWVPALALICLCLVDAITSSQVLSVAVFVVVVGINAAVSSGFQINHIDLSSNYAATLMSISNTAGNIVGVLAPIISGYIVQDEKNVSQWHTIFYITAAVYILTNFFFIIFGRGNVQPWNNDNTKIRTTSTTVNEVYSIEHNT</sequence>
<evidence type="ECO:0000256" key="7">
    <source>
        <dbReference type="ARBA" id="ARBA00023053"/>
    </source>
</evidence>
<keyword evidence="4 12" id="KW-0812">Transmembrane</keyword>
<feature type="transmembrane region" description="Helical" evidence="12">
    <location>
        <begin position="128"/>
        <end position="147"/>
    </location>
</feature>